<dbReference type="EMBL" id="LBVO01000071">
    <property type="protein sequence ID" value="KKQ86436.1"/>
    <property type="molecule type" value="Genomic_DNA"/>
</dbReference>
<organism evidence="1 2">
    <name type="scientific">Berkelbacteria bacterium GW2011_GWA2_38_9</name>
    <dbReference type="NCBI Taxonomy" id="1618334"/>
    <lineage>
        <taxon>Bacteria</taxon>
        <taxon>Candidatus Berkelbacteria</taxon>
    </lineage>
</organism>
<evidence type="ECO:0000313" key="1">
    <source>
        <dbReference type="EMBL" id="KKQ86436.1"/>
    </source>
</evidence>
<name>A0A0G0PAW2_9BACT</name>
<dbReference type="AlphaFoldDB" id="A0A0G0PAW2"/>
<evidence type="ECO:0000313" key="2">
    <source>
        <dbReference type="Proteomes" id="UP000033934"/>
    </source>
</evidence>
<comment type="caution">
    <text evidence="1">The sequence shown here is derived from an EMBL/GenBank/DDBJ whole genome shotgun (WGS) entry which is preliminary data.</text>
</comment>
<sequence length="75" mass="9212">MLNMYNWSVDEEQFKKEDPEGYKIWQLEQMINFGEPGEKLDEKLVRLYWPKIKNNLDPAYRSFLELLLWPKKKAF</sequence>
<reference evidence="1 2" key="1">
    <citation type="journal article" date="2015" name="Nature">
        <title>rRNA introns, odd ribosomes, and small enigmatic genomes across a large radiation of phyla.</title>
        <authorList>
            <person name="Brown C.T."/>
            <person name="Hug L.A."/>
            <person name="Thomas B.C."/>
            <person name="Sharon I."/>
            <person name="Castelle C.J."/>
            <person name="Singh A."/>
            <person name="Wilkins M.J."/>
            <person name="Williams K.H."/>
            <person name="Banfield J.F."/>
        </authorList>
    </citation>
    <scope>NUCLEOTIDE SEQUENCE [LARGE SCALE GENOMIC DNA]</scope>
</reference>
<accession>A0A0G0PAW2</accession>
<gene>
    <name evidence="1" type="ORF">UT11_C0071G0010</name>
</gene>
<dbReference type="Proteomes" id="UP000033934">
    <property type="component" value="Unassembled WGS sequence"/>
</dbReference>
<protein>
    <submittedName>
        <fullName evidence="1">Uncharacterized protein</fullName>
    </submittedName>
</protein>
<proteinExistence type="predicted"/>